<dbReference type="OrthoDB" id="3629459at2"/>
<proteinExistence type="predicted"/>
<dbReference type="RefSeq" id="WP_065913696.1">
    <property type="nucleotide sequence ID" value="NZ_CP016793.1"/>
</dbReference>
<evidence type="ECO:0000313" key="3">
    <source>
        <dbReference type="Proteomes" id="UP000093053"/>
    </source>
</evidence>
<dbReference type="EMBL" id="CP016793">
    <property type="protein sequence ID" value="ANZ35280.1"/>
    <property type="molecule type" value="Genomic_DNA"/>
</dbReference>
<evidence type="ECO:0000313" key="2">
    <source>
        <dbReference type="EMBL" id="ANZ35280.1"/>
    </source>
</evidence>
<dbReference type="STRING" id="1586287.BBK82_03495"/>
<dbReference type="PROSITE" id="PS51257">
    <property type="entry name" value="PROKAR_LIPOPROTEIN"/>
    <property type="match status" value="1"/>
</dbReference>
<dbReference type="Proteomes" id="UP000093053">
    <property type="component" value="Chromosome"/>
</dbReference>
<accession>A0A1B2HC29</accession>
<protein>
    <submittedName>
        <fullName evidence="2">Uncharacterized protein</fullName>
    </submittedName>
</protein>
<feature type="chain" id="PRO_5008538027" evidence="1">
    <location>
        <begin position="28"/>
        <end position="153"/>
    </location>
</feature>
<reference evidence="2 3" key="1">
    <citation type="submission" date="2016-07" db="EMBL/GenBank/DDBJ databases">
        <title>Complete genome sequence of the Lentzea guizhouensis DHS C013.</title>
        <authorList>
            <person name="Cao C."/>
        </authorList>
    </citation>
    <scope>NUCLEOTIDE SEQUENCE [LARGE SCALE GENOMIC DNA]</scope>
    <source>
        <strain evidence="2 3">DHS C013</strain>
    </source>
</reference>
<sequence length="153" mass="16245">MKPIVLAAAAILALAGCSSSSTSTLTAEQVTQKLTERIPTVSLTKAYTAEDDPNKLLGRPNMYTSKVAFADSRVPAEGLPDDKTQVEHGGGVEVFPDEAGATARMKQIQEISKNLGGMISEYDYVRGGVLVRVSSKLTPDQAKEYESALAAIQ</sequence>
<keyword evidence="3" id="KW-1185">Reference proteome</keyword>
<evidence type="ECO:0000256" key="1">
    <source>
        <dbReference type="SAM" id="SignalP"/>
    </source>
</evidence>
<feature type="signal peptide" evidence="1">
    <location>
        <begin position="1"/>
        <end position="27"/>
    </location>
</feature>
<name>A0A1B2HC29_9PSEU</name>
<keyword evidence="1" id="KW-0732">Signal</keyword>
<dbReference type="KEGG" id="led:BBK82_03495"/>
<gene>
    <name evidence="2" type="ORF">BBK82_03495</name>
</gene>
<organism evidence="2 3">
    <name type="scientific">Lentzea guizhouensis</name>
    <dbReference type="NCBI Taxonomy" id="1586287"/>
    <lineage>
        <taxon>Bacteria</taxon>
        <taxon>Bacillati</taxon>
        <taxon>Actinomycetota</taxon>
        <taxon>Actinomycetes</taxon>
        <taxon>Pseudonocardiales</taxon>
        <taxon>Pseudonocardiaceae</taxon>
        <taxon>Lentzea</taxon>
    </lineage>
</organism>
<dbReference type="AlphaFoldDB" id="A0A1B2HC29"/>